<dbReference type="Proteomes" id="UP001189429">
    <property type="component" value="Unassembled WGS sequence"/>
</dbReference>
<keyword evidence="3" id="KW-1185">Reference proteome</keyword>
<dbReference type="EMBL" id="CAUYUJ010015880">
    <property type="protein sequence ID" value="CAK0859237.1"/>
    <property type="molecule type" value="Genomic_DNA"/>
</dbReference>
<protein>
    <submittedName>
        <fullName evidence="2">Uncharacterized protein</fullName>
    </submittedName>
</protein>
<feature type="non-terminal residue" evidence="2">
    <location>
        <position position="1"/>
    </location>
</feature>
<proteinExistence type="predicted"/>
<feature type="non-terminal residue" evidence="2">
    <location>
        <position position="139"/>
    </location>
</feature>
<evidence type="ECO:0000313" key="3">
    <source>
        <dbReference type="Proteomes" id="UP001189429"/>
    </source>
</evidence>
<name>A0ABN9UIA9_9DINO</name>
<feature type="region of interest" description="Disordered" evidence="1">
    <location>
        <begin position="1"/>
        <end position="47"/>
    </location>
</feature>
<feature type="compositionally biased region" description="Basic residues" evidence="1">
    <location>
        <begin position="1"/>
        <end position="12"/>
    </location>
</feature>
<sequence length="139" mass="14130">RPGGPHRQRRGGGRGAGRARVVPAVAPHGPRPVRHPGGAAGGRAGLELSKLHRRADAEPGADEHPRWYVPVDDDGVEKAVAREVAEELAGENGALSSAAERPATPARAQCTTACRHAPGGAVAAAARGRVGTCAAAARR</sequence>
<gene>
    <name evidence="2" type="ORF">PCOR1329_LOCUS48663</name>
</gene>
<accession>A0ABN9UIA9</accession>
<evidence type="ECO:0000313" key="2">
    <source>
        <dbReference type="EMBL" id="CAK0859237.1"/>
    </source>
</evidence>
<feature type="compositionally biased region" description="Low complexity" evidence="1">
    <location>
        <begin position="18"/>
        <end position="28"/>
    </location>
</feature>
<organism evidence="2 3">
    <name type="scientific">Prorocentrum cordatum</name>
    <dbReference type="NCBI Taxonomy" id="2364126"/>
    <lineage>
        <taxon>Eukaryota</taxon>
        <taxon>Sar</taxon>
        <taxon>Alveolata</taxon>
        <taxon>Dinophyceae</taxon>
        <taxon>Prorocentrales</taxon>
        <taxon>Prorocentraceae</taxon>
        <taxon>Prorocentrum</taxon>
    </lineage>
</organism>
<comment type="caution">
    <text evidence="2">The sequence shown here is derived from an EMBL/GenBank/DDBJ whole genome shotgun (WGS) entry which is preliminary data.</text>
</comment>
<evidence type="ECO:0000256" key="1">
    <source>
        <dbReference type="SAM" id="MobiDB-lite"/>
    </source>
</evidence>
<reference evidence="2" key="1">
    <citation type="submission" date="2023-10" db="EMBL/GenBank/DDBJ databases">
        <authorList>
            <person name="Chen Y."/>
            <person name="Shah S."/>
            <person name="Dougan E. K."/>
            <person name="Thang M."/>
            <person name="Chan C."/>
        </authorList>
    </citation>
    <scope>NUCLEOTIDE SEQUENCE [LARGE SCALE GENOMIC DNA]</scope>
</reference>